<comment type="subunit">
    <text evidence="6">Component of the lipopolysaccharide transport and assembly complex. Interacts with LptD.</text>
</comment>
<dbReference type="PANTHER" id="PTHR38098:SF1">
    <property type="entry name" value="LPS-ASSEMBLY LIPOPROTEIN LPTE"/>
    <property type="match status" value="1"/>
</dbReference>
<comment type="caution">
    <text evidence="8">The sequence shown here is derived from an EMBL/GenBank/DDBJ whole genome shotgun (WGS) entry which is preliminary data.</text>
</comment>
<accession>A0A254TBS9</accession>
<dbReference type="GO" id="GO:0001530">
    <property type="term" value="F:lipopolysaccharide binding"/>
    <property type="evidence" value="ECO:0007669"/>
    <property type="project" value="TreeGrafter"/>
</dbReference>
<dbReference type="GO" id="GO:1990351">
    <property type="term" value="C:transporter complex"/>
    <property type="evidence" value="ECO:0007669"/>
    <property type="project" value="TreeGrafter"/>
</dbReference>
<comment type="function">
    <text evidence="6">Together with LptD, is involved in the assembly of lipopolysaccharide (LPS) at the surface of the outer membrane. Required for the proper assembly of LptD. Binds LPS and may serve as the LPS recognition site at the outer membrane.</text>
</comment>
<evidence type="ECO:0000256" key="1">
    <source>
        <dbReference type="ARBA" id="ARBA00022729"/>
    </source>
</evidence>
<dbReference type="Proteomes" id="UP000197535">
    <property type="component" value="Unassembled WGS sequence"/>
</dbReference>
<dbReference type="OrthoDB" id="5298094at2"/>
<dbReference type="EMBL" id="LSTO01000001">
    <property type="protein sequence ID" value="OWW20109.1"/>
    <property type="molecule type" value="Genomic_DNA"/>
</dbReference>
<dbReference type="PANTHER" id="PTHR38098">
    <property type="entry name" value="LPS-ASSEMBLY LIPOPROTEIN LPTE"/>
    <property type="match status" value="1"/>
</dbReference>
<organism evidence="8 9">
    <name type="scientific">Noviherbaspirillum denitrificans</name>
    <dbReference type="NCBI Taxonomy" id="1968433"/>
    <lineage>
        <taxon>Bacteria</taxon>
        <taxon>Pseudomonadati</taxon>
        <taxon>Pseudomonadota</taxon>
        <taxon>Betaproteobacteria</taxon>
        <taxon>Burkholderiales</taxon>
        <taxon>Oxalobacteraceae</taxon>
        <taxon>Noviherbaspirillum</taxon>
    </lineage>
</organism>
<proteinExistence type="inferred from homology"/>
<dbReference type="AlphaFoldDB" id="A0A254TBS9"/>
<dbReference type="InterPro" id="IPR007485">
    <property type="entry name" value="LPS_assembly_LptE"/>
</dbReference>
<name>A0A254TBS9_9BURK</name>
<gene>
    <name evidence="6" type="primary">lptE</name>
    <name evidence="8" type="ORF">AYR66_12015</name>
</gene>
<keyword evidence="3 6" id="KW-0564">Palmitate</keyword>
<dbReference type="HAMAP" id="MF_01186">
    <property type="entry name" value="LPS_assembly_LptE"/>
    <property type="match status" value="1"/>
</dbReference>
<dbReference type="PROSITE" id="PS51257">
    <property type="entry name" value="PROKAR_LIPOPROTEIN"/>
    <property type="match status" value="1"/>
</dbReference>
<comment type="similarity">
    <text evidence="6">Belongs to the LptE lipoprotein family.</text>
</comment>
<feature type="chain" id="PRO_5012648729" description="LPS-assembly lipoprotein LptE" evidence="7">
    <location>
        <begin position="25"/>
        <end position="164"/>
    </location>
</feature>
<keyword evidence="4 6" id="KW-0998">Cell outer membrane</keyword>
<evidence type="ECO:0000256" key="5">
    <source>
        <dbReference type="ARBA" id="ARBA00023288"/>
    </source>
</evidence>
<dbReference type="GO" id="GO:0015920">
    <property type="term" value="P:lipopolysaccharide transport"/>
    <property type="evidence" value="ECO:0007669"/>
    <property type="project" value="TreeGrafter"/>
</dbReference>
<dbReference type="GO" id="GO:0043165">
    <property type="term" value="P:Gram-negative-bacterium-type cell outer membrane assembly"/>
    <property type="evidence" value="ECO:0007669"/>
    <property type="project" value="UniProtKB-UniRule"/>
</dbReference>
<feature type="signal peptide" evidence="7">
    <location>
        <begin position="1"/>
        <end position="24"/>
    </location>
</feature>
<keyword evidence="9" id="KW-1185">Reference proteome</keyword>
<evidence type="ECO:0000256" key="2">
    <source>
        <dbReference type="ARBA" id="ARBA00023136"/>
    </source>
</evidence>
<evidence type="ECO:0000256" key="7">
    <source>
        <dbReference type="SAM" id="SignalP"/>
    </source>
</evidence>
<evidence type="ECO:0000313" key="9">
    <source>
        <dbReference type="Proteomes" id="UP000197535"/>
    </source>
</evidence>
<sequence>MKRRAVLALSTALLLGACGFQLRGANGQGGLPFKTVYIGTAETSPLGIELRRYIRASGDTAVVNDKKLAQATIEVLNEAREKATLTLNTQGRIREYSLYYRVKFRVIDEKSAELLAPTELVLKRDISFNESQVIAKEKEEEMLYRDMQSDVVQQILRRISALKA</sequence>
<dbReference type="GO" id="GO:0009279">
    <property type="term" value="C:cell outer membrane"/>
    <property type="evidence" value="ECO:0007669"/>
    <property type="project" value="UniProtKB-SubCell"/>
</dbReference>
<reference evidence="8 9" key="1">
    <citation type="submission" date="2016-02" db="EMBL/GenBank/DDBJ databases">
        <authorList>
            <person name="Wen L."/>
            <person name="He K."/>
            <person name="Yang H."/>
        </authorList>
    </citation>
    <scope>NUCLEOTIDE SEQUENCE [LARGE SCALE GENOMIC DNA]</scope>
    <source>
        <strain evidence="8 9">TSA40</strain>
    </source>
</reference>
<evidence type="ECO:0000256" key="6">
    <source>
        <dbReference type="HAMAP-Rule" id="MF_01186"/>
    </source>
</evidence>
<evidence type="ECO:0000313" key="8">
    <source>
        <dbReference type="EMBL" id="OWW20109.1"/>
    </source>
</evidence>
<comment type="subcellular location">
    <subcellularLocation>
        <location evidence="6">Cell outer membrane</location>
        <topology evidence="6">Lipid-anchor</topology>
    </subcellularLocation>
</comment>
<protein>
    <recommendedName>
        <fullName evidence="6">LPS-assembly lipoprotein LptE</fullName>
    </recommendedName>
</protein>
<dbReference type="Pfam" id="PF04390">
    <property type="entry name" value="LptE"/>
    <property type="match status" value="1"/>
</dbReference>
<dbReference type="RefSeq" id="WP_088707002.1">
    <property type="nucleotide sequence ID" value="NZ_LSTO01000001.1"/>
</dbReference>
<evidence type="ECO:0000256" key="3">
    <source>
        <dbReference type="ARBA" id="ARBA00023139"/>
    </source>
</evidence>
<evidence type="ECO:0000256" key="4">
    <source>
        <dbReference type="ARBA" id="ARBA00023237"/>
    </source>
</evidence>
<keyword evidence="2 6" id="KW-0472">Membrane</keyword>
<keyword evidence="5 6" id="KW-0449">Lipoprotein</keyword>
<dbReference type="Gene3D" id="3.30.160.150">
    <property type="entry name" value="Lipoprotein like domain"/>
    <property type="match status" value="1"/>
</dbReference>
<keyword evidence="1 6" id="KW-0732">Signal</keyword>